<proteinExistence type="predicted"/>
<evidence type="ECO:0000313" key="1">
    <source>
        <dbReference type="EMBL" id="KAK9747509.1"/>
    </source>
</evidence>
<organism evidence="1 2">
    <name type="scientific">Popillia japonica</name>
    <name type="common">Japanese beetle</name>
    <dbReference type="NCBI Taxonomy" id="7064"/>
    <lineage>
        <taxon>Eukaryota</taxon>
        <taxon>Metazoa</taxon>
        <taxon>Ecdysozoa</taxon>
        <taxon>Arthropoda</taxon>
        <taxon>Hexapoda</taxon>
        <taxon>Insecta</taxon>
        <taxon>Pterygota</taxon>
        <taxon>Neoptera</taxon>
        <taxon>Endopterygota</taxon>
        <taxon>Coleoptera</taxon>
        <taxon>Polyphaga</taxon>
        <taxon>Scarabaeiformia</taxon>
        <taxon>Scarabaeidae</taxon>
        <taxon>Rutelinae</taxon>
        <taxon>Popillia</taxon>
    </lineage>
</organism>
<dbReference type="EMBL" id="JASPKY010000030">
    <property type="protein sequence ID" value="KAK9747509.1"/>
    <property type="molecule type" value="Genomic_DNA"/>
</dbReference>
<dbReference type="Proteomes" id="UP001458880">
    <property type="component" value="Unassembled WGS sequence"/>
</dbReference>
<protein>
    <submittedName>
        <fullName evidence="1">Prefoldin subunit</fullName>
    </submittedName>
</protein>
<accession>A0AAW1MLZ7</accession>
<dbReference type="AlphaFoldDB" id="A0AAW1MLZ7"/>
<dbReference type="SUPFAM" id="SSF46579">
    <property type="entry name" value="Prefoldin"/>
    <property type="match status" value="1"/>
</dbReference>
<dbReference type="InterPro" id="IPR009053">
    <property type="entry name" value="Prefoldin"/>
</dbReference>
<dbReference type="CDD" id="cd23158">
    <property type="entry name" value="Prefoldin_UXT"/>
    <property type="match status" value="1"/>
</dbReference>
<evidence type="ECO:0000313" key="2">
    <source>
        <dbReference type="Proteomes" id="UP001458880"/>
    </source>
</evidence>
<gene>
    <name evidence="1" type="ORF">QE152_g5206</name>
</gene>
<dbReference type="Pfam" id="PF02996">
    <property type="entry name" value="Prefoldin"/>
    <property type="match status" value="1"/>
</dbReference>
<name>A0AAW1MLZ7_POPJA</name>
<comment type="caution">
    <text evidence="1">The sequence shown here is derived from an EMBL/GenBank/DDBJ whole genome shotgun (WGS) entry which is preliminary data.</text>
</comment>
<dbReference type="Gene3D" id="1.10.287.370">
    <property type="match status" value="1"/>
</dbReference>
<reference evidence="1 2" key="1">
    <citation type="journal article" date="2024" name="BMC Genomics">
        <title>De novo assembly and annotation of Popillia japonica's genome with initial clues to its potential as an invasive pest.</title>
        <authorList>
            <person name="Cucini C."/>
            <person name="Boschi S."/>
            <person name="Funari R."/>
            <person name="Cardaioli E."/>
            <person name="Iannotti N."/>
            <person name="Marturano G."/>
            <person name="Paoli F."/>
            <person name="Bruttini M."/>
            <person name="Carapelli A."/>
            <person name="Frati F."/>
            <person name="Nardi F."/>
        </authorList>
    </citation>
    <scope>NUCLEOTIDE SEQUENCE [LARGE SCALE GENOMIC DNA]</scope>
    <source>
        <strain evidence="1">DMR45628</strain>
    </source>
</reference>
<keyword evidence="2" id="KW-1185">Reference proteome</keyword>
<dbReference type="InterPro" id="IPR004127">
    <property type="entry name" value="Prefoldin_subunit_alpha"/>
</dbReference>
<sequence>MNIVDNKIKEYENFLEDVLKKDLREIDIKLNQSVEKYEEWENLQNTIRIWQTLNEKDLKMLVPLGNNINVNATAEDYDKLLVDIGVGCLLEMSFEEALKYSNIRMKVVKKDIDHYRQLAVHVKVKMKLVLLGINELILTK</sequence>